<dbReference type="SUPFAM" id="SSF53098">
    <property type="entry name" value="Ribonuclease H-like"/>
    <property type="match status" value="1"/>
</dbReference>
<feature type="coiled-coil region" evidence="2">
    <location>
        <begin position="1734"/>
        <end position="1761"/>
    </location>
</feature>
<dbReference type="GO" id="GO:0015074">
    <property type="term" value="P:DNA integration"/>
    <property type="evidence" value="ECO:0007669"/>
    <property type="project" value="InterPro"/>
</dbReference>
<dbReference type="GO" id="GO:0003676">
    <property type="term" value="F:nucleic acid binding"/>
    <property type="evidence" value="ECO:0007669"/>
    <property type="project" value="InterPro"/>
</dbReference>
<dbReference type="InterPro" id="IPR036397">
    <property type="entry name" value="RNaseH_sf"/>
</dbReference>
<keyword evidence="2" id="KW-0175">Coiled coil</keyword>
<reference evidence="6 7" key="1">
    <citation type="submission" date="2019-07" db="EMBL/GenBank/DDBJ databases">
        <title>Draft genome assembly of a fouling barnacle, Amphibalanus amphitrite (Darwin, 1854): The first reference genome for Thecostraca.</title>
        <authorList>
            <person name="Kim W."/>
        </authorList>
    </citation>
    <scope>NUCLEOTIDE SEQUENCE [LARGE SCALE GENOMIC DNA]</scope>
    <source>
        <strain evidence="6">SNU_AA5</strain>
        <tissue evidence="6">Soma without cirri and trophi</tissue>
    </source>
</reference>
<dbReference type="Proteomes" id="UP000440578">
    <property type="component" value="Unassembled WGS sequence"/>
</dbReference>
<comment type="caution">
    <text evidence="6">The sequence shown here is derived from an EMBL/GenBank/DDBJ whole genome shotgun (WGS) entry which is preliminary data.</text>
</comment>
<evidence type="ECO:0000313" key="6">
    <source>
        <dbReference type="EMBL" id="KAF0287355.1"/>
    </source>
</evidence>
<feature type="region of interest" description="Disordered" evidence="3">
    <location>
        <begin position="470"/>
        <end position="490"/>
    </location>
</feature>
<keyword evidence="1" id="KW-0344">Guanine-nucleotide releasing factor</keyword>
<dbReference type="GO" id="GO:0005085">
    <property type="term" value="F:guanyl-nucleotide exchange factor activity"/>
    <property type="evidence" value="ECO:0007669"/>
    <property type="project" value="UniProtKB-KW"/>
</dbReference>
<dbReference type="InterPro" id="IPR039919">
    <property type="entry name" value="ARHGEF10/ARHGEF17"/>
</dbReference>
<dbReference type="OrthoDB" id="4066896at2759"/>
<dbReference type="SUPFAM" id="SSF50729">
    <property type="entry name" value="PH domain-like"/>
    <property type="match status" value="1"/>
</dbReference>
<dbReference type="Gene3D" id="3.30.420.10">
    <property type="entry name" value="Ribonuclease H-like superfamily/Ribonuclease H"/>
    <property type="match status" value="2"/>
</dbReference>
<evidence type="ECO:0000313" key="7">
    <source>
        <dbReference type="Proteomes" id="UP000440578"/>
    </source>
</evidence>
<dbReference type="InterPro" id="IPR000219">
    <property type="entry name" value="DH_dom"/>
</dbReference>
<feature type="domain" description="DH" evidence="4">
    <location>
        <begin position="801"/>
        <end position="972"/>
    </location>
</feature>
<feature type="compositionally biased region" description="Basic and acidic residues" evidence="3">
    <location>
        <begin position="1976"/>
        <end position="1987"/>
    </location>
</feature>
<organism evidence="6 7">
    <name type="scientific">Amphibalanus amphitrite</name>
    <name type="common">Striped barnacle</name>
    <name type="synonym">Balanus amphitrite</name>
    <dbReference type="NCBI Taxonomy" id="1232801"/>
    <lineage>
        <taxon>Eukaryota</taxon>
        <taxon>Metazoa</taxon>
        <taxon>Ecdysozoa</taxon>
        <taxon>Arthropoda</taxon>
        <taxon>Crustacea</taxon>
        <taxon>Multicrustacea</taxon>
        <taxon>Cirripedia</taxon>
        <taxon>Thoracica</taxon>
        <taxon>Thoracicalcarea</taxon>
        <taxon>Balanomorpha</taxon>
        <taxon>Balanoidea</taxon>
        <taxon>Balanidae</taxon>
        <taxon>Amphibalaninae</taxon>
        <taxon>Amphibalanus</taxon>
    </lineage>
</organism>
<dbReference type="Gene3D" id="1.20.900.10">
    <property type="entry name" value="Dbl homology (DH) domain"/>
    <property type="match status" value="1"/>
</dbReference>
<dbReference type="InterPro" id="IPR001584">
    <property type="entry name" value="Integrase_cat-core"/>
</dbReference>
<evidence type="ECO:0000256" key="1">
    <source>
        <dbReference type="ARBA" id="ARBA00022658"/>
    </source>
</evidence>
<dbReference type="SMART" id="SM00325">
    <property type="entry name" value="RhoGEF"/>
    <property type="match status" value="1"/>
</dbReference>
<feature type="compositionally biased region" description="Basic and acidic residues" evidence="3">
    <location>
        <begin position="749"/>
        <end position="762"/>
    </location>
</feature>
<feature type="compositionally biased region" description="Polar residues" evidence="3">
    <location>
        <begin position="379"/>
        <end position="402"/>
    </location>
</feature>
<dbReference type="PROSITE" id="PS50010">
    <property type="entry name" value="DH_2"/>
    <property type="match status" value="1"/>
</dbReference>
<feature type="region of interest" description="Disordered" evidence="3">
    <location>
        <begin position="1931"/>
        <end position="2002"/>
    </location>
</feature>
<dbReference type="PROSITE" id="PS50994">
    <property type="entry name" value="INTEGRASE"/>
    <property type="match status" value="1"/>
</dbReference>
<name>A0A6A4V132_AMPAM</name>
<feature type="coiled-coil region" evidence="2">
    <location>
        <begin position="1611"/>
        <end position="1648"/>
    </location>
</feature>
<evidence type="ECO:0000256" key="2">
    <source>
        <dbReference type="SAM" id="Coils"/>
    </source>
</evidence>
<dbReference type="Pfam" id="PF19057">
    <property type="entry name" value="PH_19"/>
    <property type="match status" value="1"/>
</dbReference>
<dbReference type="Pfam" id="PF00621">
    <property type="entry name" value="RhoGEF"/>
    <property type="match status" value="1"/>
</dbReference>
<feature type="compositionally biased region" description="Low complexity" evidence="3">
    <location>
        <begin position="292"/>
        <end position="302"/>
    </location>
</feature>
<feature type="region of interest" description="Disordered" evidence="3">
    <location>
        <begin position="98"/>
        <end position="127"/>
    </location>
</feature>
<feature type="region of interest" description="Disordered" evidence="3">
    <location>
        <begin position="334"/>
        <end position="429"/>
    </location>
</feature>
<accession>A0A6A4V132</accession>
<sequence>MRVENSVELASLATGAGRPSGRRKPAAGPAPTLCLHFAPPEINFSQGEVANAAAAPADAARNDGGEWWRGTVQRAPHLPAPARAVPCRRPWPQLAGAAAERPAEPGCRDRHAVTMPRPPAAPGAPAEGAAALLRRREAFSKGHSVSLDSADGLVTAAGADAAPPAGRAAAHESGSLSDTEEPAPDSSVFSRLRLRVRQSPPPPPPAAHSKKAPERPQSPKAKARRVDRLPLTIQPVYFSINKPAGTPHTTSQTLPKKFKAQNAPVPEEDASLAPIKPTHVRHKSDPVKDWEPPSTEQQSEPPAQASNPRDSLLLDALLKEINSDTCLLDRDDKQTAAAAVDETPATTKSGEDGTSSTPSAHAGSDSAQLSQPAEAIAQSPANETDTPAENTAGKSAKQTAECSTPPADGKQPLSNETKATDDAPQPAHEDVLNINLDQLDEDGAEAISQVQENFRQAVKMAVETLLSEVSAGDEQTELTSLPSGAEHEREVAHVRVEGKEVVDEWTGAEDLTTTVTSVRKEQRQTDQTLPPLLELEGKAASISQHDDTTERRQARPRRFKSKSLSPVPFRFAEEQLPQLVEEAAEPETLQRPAASRAKSRSLEHKQRSFDLLDRPPRERKRNQKRKEKVGFMLTTDQDSLSSSSSDEAHSRGRSQTLDPDFARPKAEKMRLKSHSARGRTTSDTATLRPLLTHQSHMGELLTLDEPLRFGKGRRHASPSFLSYDSDVDRFPRSPHGPRRRLRGPYGEMLEGKMSRGDTNRMARDDDSLKFLSSLVESASPSPTPANSSPRVSRQERSSGPPRTPSDGELVQLEPSHVRTVSSPSELAHFSELLSEGYYDGVSPAAEGLISQLTAQEVGQLRAQPRKRIPEILEIHEDFLRELLLRADNWSSQQGIGEVFLDKLTQPCVLDTYTAFVNNWPTAREALRRACQLKPGLAKYLESLERSNKRKLSFTHLLIMPVQRIPRYELLLKAYEVWASLSETEQRDAEIVRDKLHSAFAMGPDAAMSELYRRRLEPGMTGIDALRGVSVSGGSVRFGSEDPAATEQREAPPEREVCRAVGTAAGVQREAPPEREVCRAVGTAVGVQREAPPEREVCRAVGTAAGVQREAPPEREACRAVGTAAGVQREAPPEREACRAVDMGPELRINETDFTAVFDAGVWTVRWKWAGGVDPPPLRNSTAQYGIPRGSNVTVWTDASSIARGVVLADPVTDAIIEDASWLRAEAERDVHINISELDAALNGVNMALAWGFRRLTLRTDSVTVHRWLSDALSGKARLRTKGQSEMLIRRRVAVFRQLVAEYELEVTIELVGSAANRADEMTRVPNAWLQAADRPAADSPDKSPPAAVAAITSSASPGDIRAIHENIGHQGVRRTLWYARRELGVRRVTKTAVRDVVRRCQTCASIDPAPERWLGGSLETERTWDRLAMDVTHLHGHPYLTLVDCGPSRYAIWRRLRRSGALEIVQHLEDVFLERGAPAEILTDNATEFRGRAMMALAARWDVAMRFRAAYEPGGNGVVERHHRTIKVMVARQACSVAEAVHRYNVTPKDGSDPATAPINEVFRHPGRDVDVTPRGRTNGQQCDALPLKTPGVYQQLVAHTPADHPDLEPLRSALAEVHLLATRINSLEQETMQNEALLQMLREVEAAVDGLDGLVTPDRVLVRHDQVTMTSALGTKKDRCLFLFNDLLVIASSKRRTGTARKPSTALDGSVTGLEANKYKLLMKIPLADLNIARSKDENLSSLLKEVEKIEEDITTLRQIGIMVCKLHCNHYQVEELVKEMANVLNKQLAERHRADSQLVMTQLNVTTPDGIENISMNFPEIEKRTAWEQTFNETKQKLALSAERRPVPEFLYPLPIRKTRAGLQFTCAAATPSLSSRQCSDVWVCNSDGYVGQICVLSLRPEPTVTSCNGVCNSRILCIAPVPGSTLRINGSPEPTRCASTPPTGSEPPAAAQSGDEKSGTIDLDSSSDSSDSDESRADDWRDDSSATGGGGAAGSSWDMQSPEVIQVASTAVNRLAVVSGKLWACSQNRIRVINPTTSAIEQTVTVSSDSQATVQALVPSGLGVWLSFHNLGTVRLFHTITFEMICEVDVTSAVTRMLSGCDDIIRQHKTACLRVTSLMVCKDLLWIGTSAGVILNLPLPLLTTTTSWLTNTLSIADPALFARLTDHGKSIRFSFY</sequence>
<feature type="compositionally biased region" description="Basic residues" evidence="3">
    <location>
        <begin position="617"/>
        <end position="627"/>
    </location>
</feature>
<protein>
    <submittedName>
        <fullName evidence="6">Rho guanine nucleotide exchange factor 17</fullName>
    </submittedName>
</protein>
<dbReference type="InterPro" id="IPR011993">
    <property type="entry name" value="PH-like_dom_sf"/>
</dbReference>
<keyword evidence="7" id="KW-1185">Reference proteome</keyword>
<feature type="region of interest" description="Disordered" evidence="3">
    <location>
        <begin position="1"/>
        <end position="32"/>
    </location>
</feature>
<feature type="compositionally biased region" description="Low complexity" evidence="3">
    <location>
        <begin position="777"/>
        <end position="789"/>
    </location>
</feature>
<dbReference type="Gene3D" id="2.30.29.30">
    <property type="entry name" value="Pleckstrin-homology domain (PH domain)/Phosphotyrosine-binding domain (PTB)"/>
    <property type="match status" value="1"/>
</dbReference>
<dbReference type="InterPro" id="IPR012337">
    <property type="entry name" value="RNaseH-like_sf"/>
</dbReference>
<evidence type="ECO:0000259" key="5">
    <source>
        <dbReference type="PROSITE" id="PS50994"/>
    </source>
</evidence>
<proteinExistence type="predicted"/>
<evidence type="ECO:0000256" key="3">
    <source>
        <dbReference type="SAM" id="MobiDB-lite"/>
    </source>
</evidence>
<evidence type="ECO:0000259" key="4">
    <source>
        <dbReference type="PROSITE" id="PS50010"/>
    </source>
</evidence>
<feature type="compositionally biased region" description="Basic and acidic residues" evidence="3">
    <location>
        <begin position="600"/>
        <end position="616"/>
    </location>
</feature>
<dbReference type="PANTHER" id="PTHR12877:SF15">
    <property type="entry name" value="RHO GUANINE NUCLEOTIDE EXCHANGE FACTOR 17"/>
    <property type="match status" value="1"/>
</dbReference>
<dbReference type="EMBL" id="VIIS01002196">
    <property type="protein sequence ID" value="KAF0287355.1"/>
    <property type="molecule type" value="Genomic_DNA"/>
</dbReference>
<gene>
    <name evidence="6" type="primary">ARHGEF17_2</name>
    <name evidence="6" type="ORF">FJT64_014202</name>
</gene>
<feature type="region of interest" description="Disordered" evidence="3">
    <location>
        <begin position="775"/>
        <end position="810"/>
    </location>
</feature>
<feature type="region of interest" description="Disordered" evidence="3">
    <location>
        <begin position="508"/>
        <end position="684"/>
    </location>
</feature>
<feature type="region of interest" description="Disordered" evidence="3">
    <location>
        <begin position="163"/>
        <end position="311"/>
    </location>
</feature>
<dbReference type="Pfam" id="PF19056">
    <property type="entry name" value="WD40_2"/>
    <property type="match status" value="1"/>
</dbReference>
<feature type="compositionally biased region" description="Basic and acidic residues" evidence="3">
    <location>
        <begin position="660"/>
        <end position="670"/>
    </location>
</feature>
<dbReference type="PANTHER" id="PTHR12877">
    <property type="entry name" value="RHO GUANINE NUCLEOTIDE EXCHANGE FACTOR"/>
    <property type="match status" value="1"/>
</dbReference>
<dbReference type="SUPFAM" id="SSF48065">
    <property type="entry name" value="DBL homology domain (DH-domain)"/>
    <property type="match status" value="1"/>
</dbReference>
<dbReference type="InterPro" id="IPR035899">
    <property type="entry name" value="DBL_dom_sf"/>
</dbReference>
<feature type="compositionally biased region" description="Basic and acidic residues" evidence="3">
    <location>
        <begin position="101"/>
        <end position="112"/>
    </location>
</feature>
<feature type="domain" description="Integrase catalytic" evidence="5">
    <location>
        <begin position="1406"/>
        <end position="1582"/>
    </location>
</feature>
<feature type="region of interest" description="Disordered" evidence="3">
    <location>
        <begin position="725"/>
        <end position="762"/>
    </location>
</feature>
<dbReference type="GO" id="GO:0030036">
    <property type="term" value="P:actin cytoskeleton organization"/>
    <property type="evidence" value="ECO:0007669"/>
    <property type="project" value="TreeGrafter"/>
</dbReference>
<feature type="compositionally biased region" description="Polar residues" evidence="3">
    <location>
        <begin position="344"/>
        <end position="371"/>
    </location>
</feature>
<feature type="compositionally biased region" description="Basic and acidic residues" evidence="3">
    <location>
        <begin position="544"/>
        <end position="553"/>
    </location>
</feature>